<protein>
    <submittedName>
        <fullName evidence="1">Uncharacterized protein</fullName>
    </submittedName>
</protein>
<dbReference type="EMBL" id="FOZK01000001">
    <property type="protein sequence ID" value="SFR92186.1"/>
    <property type="molecule type" value="Genomic_DNA"/>
</dbReference>
<name>A0A1I6KLV9_9EURY</name>
<reference evidence="1 2" key="1">
    <citation type="submission" date="2016-10" db="EMBL/GenBank/DDBJ databases">
        <authorList>
            <person name="de Groot N.N."/>
        </authorList>
    </citation>
    <scope>NUCLEOTIDE SEQUENCE [LARGE SCALE GENOMIC DNA]</scope>
    <source>
        <strain evidence="1 2">CGMCC 1.10457</strain>
    </source>
</reference>
<keyword evidence="2" id="KW-1185">Reference proteome</keyword>
<organism evidence="1 2">
    <name type="scientific">Halomicrobium zhouii</name>
    <dbReference type="NCBI Taxonomy" id="767519"/>
    <lineage>
        <taxon>Archaea</taxon>
        <taxon>Methanobacteriati</taxon>
        <taxon>Methanobacteriota</taxon>
        <taxon>Stenosarchaea group</taxon>
        <taxon>Halobacteria</taxon>
        <taxon>Halobacteriales</taxon>
        <taxon>Haloarculaceae</taxon>
        <taxon>Halomicrobium</taxon>
    </lineage>
</organism>
<evidence type="ECO:0000313" key="2">
    <source>
        <dbReference type="Proteomes" id="UP000199062"/>
    </source>
</evidence>
<dbReference type="AlphaFoldDB" id="A0A1I6KLV9"/>
<proteinExistence type="predicted"/>
<gene>
    <name evidence="1" type="ORF">SAMN05216559_1024</name>
</gene>
<dbReference type="OrthoDB" id="260081at2157"/>
<evidence type="ECO:0000313" key="1">
    <source>
        <dbReference type="EMBL" id="SFR92186.1"/>
    </source>
</evidence>
<sequence>MLRFLIAVVGLIQLVAPEKVVRMYTRLAFEGPEAFTVRRWVVPAMRLEGLLLLWVAVNGLETGESDEEALSDQASLAKASVPEMFSM</sequence>
<dbReference type="RefSeq" id="WP_089814482.1">
    <property type="nucleotide sequence ID" value="NZ_FOZK01000001.1"/>
</dbReference>
<accession>A0A1I6KLV9</accession>
<dbReference type="Proteomes" id="UP000199062">
    <property type="component" value="Unassembled WGS sequence"/>
</dbReference>
<dbReference type="STRING" id="767519.SAMN05216559_1024"/>